<feature type="transmembrane region" description="Helical" evidence="5">
    <location>
        <begin position="559"/>
        <end position="578"/>
    </location>
</feature>
<evidence type="ECO:0000256" key="5">
    <source>
        <dbReference type="SAM" id="Phobius"/>
    </source>
</evidence>
<reference evidence="6" key="1">
    <citation type="submission" date="2021-01" db="EMBL/GenBank/DDBJ databases">
        <authorList>
            <person name="Corre E."/>
            <person name="Pelletier E."/>
            <person name="Niang G."/>
            <person name="Scheremetjew M."/>
            <person name="Finn R."/>
            <person name="Kale V."/>
            <person name="Holt S."/>
            <person name="Cochrane G."/>
            <person name="Meng A."/>
            <person name="Brown T."/>
            <person name="Cohen L."/>
        </authorList>
    </citation>
    <scope>NUCLEOTIDE SEQUENCE</scope>
    <source>
        <strain evidence="6">GSBS06</strain>
    </source>
</reference>
<keyword evidence="5" id="KW-0812">Transmembrane</keyword>
<keyword evidence="5" id="KW-0472">Membrane</keyword>
<feature type="binding site" evidence="4">
    <location>
        <begin position="224"/>
        <end position="228"/>
    </location>
    <ligand>
        <name>ATP</name>
        <dbReference type="ChEBI" id="CHEBI:30616"/>
    </ligand>
</feature>
<sequence>MGLSLLHQKYAALVTLLLLFWVIVNFLSTVGRANSHVGSLTGSKLDLEDARYRYYIVCDAGSTGTRLYVYYMQNDFENVVNEHADDSGEDTLTLKYYRGDKVKPGLSSFAGNPQGLIPYLKPLFDHAVDFIPEDALPFTQAFIRATAGMRLLEKEEEETIYDVIYETFPTLGYPFSLPRSHISTISGQDEGYYALIAVNYLMGRISDDFSQVASKLFGALDIGGSSTQIMFDPTVQYVKSNLRLRGRISDTEVEYLLEEDAEEGEEKANNPVNFGYVSRDRFYTHSFLSYGAERMRERLDALVVERSEGEERSSKDDGDIIHHPCYFKGYKTITDGQIVTGSGQADECFALLTDLIFGGDAKGCLKPMKPCKINGVKIPEIVGEFLGMSAYYYAIDCMRVFLVHTLNSEHKESLQSHEEIIQLENEWPQPSIDIIRAASNVFCSLPWEYLRDHLDGLHPVTPQRKLPHRCFDVSLVTSLLAAYGFNTKKRDITFALNIKDIDIEWTIGAFLEERMKLMQQQPVTFISNNVHPPSVTYTSDGSSTTTDGKENHLKVSYSLFGQTLLVVIAFIAACYAAFKFYKRKYAFSVQSKRKFSEIGLVP</sequence>
<dbReference type="GO" id="GO:0005524">
    <property type="term" value="F:ATP binding"/>
    <property type="evidence" value="ECO:0007669"/>
    <property type="project" value="UniProtKB-KW"/>
</dbReference>
<dbReference type="GO" id="GO:0016020">
    <property type="term" value="C:membrane"/>
    <property type="evidence" value="ECO:0007669"/>
    <property type="project" value="TreeGrafter"/>
</dbReference>
<dbReference type="PANTHER" id="PTHR11782">
    <property type="entry name" value="ADENOSINE/GUANOSINE DIPHOSPHATASE"/>
    <property type="match status" value="1"/>
</dbReference>
<keyword evidence="4" id="KW-0547">Nucleotide-binding</keyword>
<keyword evidence="2" id="KW-0378">Hydrolase</keyword>
<dbReference type="Gene3D" id="3.30.420.150">
    <property type="entry name" value="Exopolyphosphatase. Domain 2"/>
    <property type="match status" value="1"/>
</dbReference>
<dbReference type="PANTHER" id="PTHR11782:SF83">
    <property type="entry name" value="GUANOSINE-DIPHOSPHATASE"/>
    <property type="match status" value="1"/>
</dbReference>
<dbReference type="AlphaFoldDB" id="A0A7S3LIK7"/>
<evidence type="ECO:0000313" key="6">
    <source>
        <dbReference type="EMBL" id="CAE0431537.1"/>
    </source>
</evidence>
<evidence type="ECO:0000256" key="1">
    <source>
        <dbReference type="ARBA" id="ARBA00009283"/>
    </source>
</evidence>
<evidence type="ECO:0000256" key="2">
    <source>
        <dbReference type="ARBA" id="ARBA00022801"/>
    </source>
</evidence>
<dbReference type="InterPro" id="IPR000407">
    <property type="entry name" value="GDA1_CD39_NTPase"/>
</dbReference>
<protein>
    <submittedName>
        <fullName evidence="6">Uncharacterized protein</fullName>
    </submittedName>
</protein>
<keyword evidence="5" id="KW-1133">Transmembrane helix</keyword>
<organism evidence="6">
    <name type="scientific">Aplanochytrium stocchinoi</name>
    <dbReference type="NCBI Taxonomy" id="215587"/>
    <lineage>
        <taxon>Eukaryota</taxon>
        <taxon>Sar</taxon>
        <taxon>Stramenopiles</taxon>
        <taxon>Bigyra</taxon>
        <taxon>Labyrinthulomycetes</taxon>
        <taxon>Thraustochytrida</taxon>
        <taxon>Thraustochytriidae</taxon>
        <taxon>Aplanochytrium</taxon>
    </lineage>
</organism>
<comment type="similarity">
    <text evidence="1">Belongs to the GDA1/CD39 NTPase family.</text>
</comment>
<keyword evidence="4" id="KW-0067">ATP-binding</keyword>
<evidence type="ECO:0000256" key="4">
    <source>
        <dbReference type="PIRSR" id="PIRSR600407-2"/>
    </source>
</evidence>
<name>A0A7S3LIK7_9STRA</name>
<dbReference type="GO" id="GO:0017110">
    <property type="term" value="F:nucleoside diphosphate phosphatase activity"/>
    <property type="evidence" value="ECO:0007669"/>
    <property type="project" value="TreeGrafter"/>
</dbReference>
<dbReference type="EMBL" id="HBIN01002797">
    <property type="protein sequence ID" value="CAE0431537.1"/>
    <property type="molecule type" value="Transcribed_RNA"/>
</dbReference>
<dbReference type="Gene3D" id="3.30.420.40">
    <property type="match status" value="1"/>
</dbReference>
<dbReference type="GO" id="GO:0009134">
    <property type="term" value="P:nucleoside diphosphate catabolic process"/>
    <property type="evidence" value="ECO:0007669"/>
    <property type="project" value="TreeGrafter"/>
</dbReference>
<gene>
    <name evidence="6" type="ORF">ASTO00021_LOCUS1874</name>
</gene>
<evidence type="ECO:0000256" key="3">
    <source>
        <dbReference type="PIRSR" id="PIRSR600407-1"/>
    </source>
</evidence>
<dbReference type="CDD" id="cd24003">
    <property type="entry name" value="ASKHA_NBD_GDA1_CD39_NTPase"/>
    <property type="match status" value="1"/>
</dbReference>
<proteinExistence type="inferred from homology"/>
<accession>A0A7S3LIK7</accession>
<dbReference type="Pfam" id="PF01150">
    <property type="entry name" value="GDA1_CD39"/>
    <property type="match status" value="1"/>
</dbReference>
<feature type="active site" description="Proton acceptor" evidence="3">
    <location>
        <position position="190"/>
    </location>
</feature>